<dbReference type="InterPro" id="IPR023765">
    <property type="entry name" value="SBP_5_CS"/>
</dbReference>
<dbReference type="Proteomes" id="UP000461670">
    <property type="component" value="Unassembled WGS sequence"/>
</dbReference>
<dbReference type="PANTHER" id="PTHR30290:SF38">
    <property type="entry name" value="D,D-DIPEPTIDE-BINDING PERIPLASMIC PROTEIN DDPA-RELATED"/>
    <property type="match status" value="1"/>
</dbReference>
<dbReference type="AlphaFoldDB" id="A0A7V8FPI2"/>
<sequence>MHSFLPPHSSVRRAVLVASAGTLLGLTKTHAVAGEPDAATRPANAAQAAVRGGTLIAVVTPEPPTLVSAFSASAPVAIVASKLFDGLMRIGADLELVPELAQSWSVAPDGLSITLKLRRDVKWHDGQPFTSADVRYSMLEIWKKIHPHGKVAYSNVTDVSTPDPYTAIIRLNAPSPVALFALNNTSSPVLPRHLYEGTDLLRNPANVKPVGTGPFRFKEWIRGDRIVLERNPDYWEKGRPYLDGLVFRIIPDAAARSAAFERG</sequence>
<dbReference type="SUPFAM" id="SSF53850">
    <property type="entry name" value="Periplasmic binding protein-like II"/>
    <property type="match status" value="1"/>
</dbReference>
<dbReference type="GO" id="GO:0015833">
    <property type="term" value="P:peptide transport"/>
    <property type="evidence" value="ECO:0007669"/>
    <property type="project" value="TreeGrafter"/>
</dbReference>
<dbReference type="PANTHER" id="PTHR30290">
    <property type="entry name" value="PERIPLASMIC BINDING COMPONENT OF ABC TRANSPORTER"/>
    <property type="match status" value="1"/>
</dbReference>
<dbReference type="PROSITE" id="PS01040">
    <property type="entry name" value="SBP_BACTERIAL_5"/>
    <property type="match status" value="1"/>
</dbReference>
<dbReference type="Pfam" id="PF00496">
    <property type="entry name" value="SBP_bac_5"/>
    <property type="match status" value="1"/>
</dbReference>
<feature type="domain" description="Solute-binding protein family 5" evidence="3">
    <location>
        <begin position="95"/>
        <end position="263"/>
    </location>
</feature>
<evidence type="ECO:0000256" key="1">
    <source>
        <dbReference type="ARBA" id="ARBA00005695"/>
    </source>
</evidence>
<dbReference type="EMBL" id="WNDQ01000018">
    <property type="protein sequence ID" value="KAF1021719.1"/>
    <property type="molecule type" value="Genomic_DNA"/>
</dbReference>
<proteinExistence type="inferred from homology"/>
<comment type="caution">
    <text evidence="4">The sequence shown here is derived from an EMBL/GenBank/DDBJ whole genome shotgun (WGS) entry which is preliminary data.</text>
</comment>
<dbReference type="GO" id="GO:1904680">
    <property type="term" value="F:peptide transmembrane transporter activity"/>
    <property type="evidence" value="ECO:0007669"/>
    <property type="project" value="TreeGrafter"/>
</dbReference>
<evidence type="ECO:0000313" key="5">
    <source>
        <dbReference type="Proteomes" id="UP000461670"/>
    </source>
</evidence>
<accession>A0A7V8FPI2</accession>
<dbReference type="Gene3D" id="3.40.190.10">
    <property type="entry name" value="Periplasmic binding protein-like II"/>
    <property type="match status" value="1"/>
</dbReference>
<gene>
    <name evidence="4" type="primary">appA_6</name>
    <name evidence="4" type="ORF">GAK30_01619</name>
</gene>
<evidence type="ECO:0000256" key="2">
    <source>
        <dbReference type="ARBA" id="ARBA00022729"/>
    </source>
</evidence>
<organism evidence="4 5">
    <name type="scientific">Paracidovorax wautersii</name>
    <dbReference type="NCBI Taxonomy" id="1177982"/>
    <lineage>
        <taxon>Bacteria</taxon>
        <taxon>Pseudomonadati</taxon>
        <taxon>Pseudomonadota</taxon>
        <taxon>Betaproteobacteria</taxon>
        <taxon>Burkholderiales</taxon>
        <taxon>Comamonadaceae</taxon>
        <taxon>Paracidovorax</taxon>
    </lineage>
</organism>
<protein>
    <submittedName>
        <fullName evidence="4">Oligopeptide-binding protein AppA</fullName>
    </submittedName>
</protein>
<dbReference type="InterPro" id="IPR039424">
    <property type="entry name" value="SBP_5"/>
</dbReference>
<keyword evidence="2" id="KW-0732">Signal</keyword>
<evidence type="ECO:0000313" key="4">
    <source>
        <dbReference type="EMBL" id="KAF1021719.1"/>
    </source>
</evidence>
<name>A0A7V8FPI2_9BURK</name>
<dbReference type="InterPro" id="IPR000914">
    <property type="entry name" value="SBP_5_dom"/>
</dbReference>
<comment type="similarity">
    <text evidence="1">Belongs to the bacterial solute-binding protein 5 family.</text>
</comment>
<reference evidence="5" key="1">
    <citation type="journal article" date="2020" name="MBio">
        <title>Horizontal gene transfer to a defensive symbiont with a reduced genome amongst a multipartite beetle microbiome.</title>
        <authorList>
            <person name="Waterworth S.C."/>
            <person name="Florez L.V."/>
            <person name="Rees E.R."/>
            <person name="Hertweck C."/>
            <person name="Kaltenpoth M."/>
            <person name="Kwan J.C."/>
        </authorList>
    </citation>
    <scope>NUCLEOTIDE SEQUENCE [LARGE SCALE GENOMIC DNA]</scope>
</reference>
<evidence type="ECO:0000259" key="3">
    <source>
        <dbReference type="Pfam" id="PF00496"/>
    </source>
</evidence>